<dbReference type="InterPro" id="IPR010985">
    <property type="entry name" value="Ribbon_hlx_hlx"/>
</dbReference>
<keyword evidence="2" id="KW-1277">Toxin-antitoxin system</keyword>
<dbReference type="InterPro" id="IPR038296">
    <property type="entry name" value="ParD_sf"/>
</dbReference>
<evidence type="ECO:0000313" key="4">
    <source>
        <dbReference type="Proteomes" id="UP000248134"/>
    </source>
</evidence>
<dbReference type="Pfam" id="PF03693">
    <property type="entry name" value="ParD_antitoxin"/>
    <property type="match status" value="1"/>
</dbReference>
<gene>
    <name evidence="3" type="ORF">DNX69_24200</name>
</gene>
<accession>A0A323U8S8</accession>
<dbReference type="InterPro" id="IPR022789">
    <property type="entry name" value="ParD"/>
</dbReference>
<comment type="caution">
    <text evidence="3">The sequence shown here is derived from an EMBL/GenBank/DDBJ whole genome shotgun (WGS) entry which is preliminary data.</text>
</comment>
<reference evidence="3 4" key="1">
    <citation type="submission" date="2018-06" db="EMBL/GenBank/DDBJ databases">
        <title>Draft Whole-Genome Sequence of the purple photosynthetic bacterium Rhodospeudomonas palustris XCP.</title>
        <authorList>
            <person name="Rayyan A."/>
            <person name="Meyer T.E."/>
            <person name="Kyndt J.A."/>
        </authorList>
    </citation>
    <scope>NUCLEOTIDE SEQUENCE [LARGE SCALE GENOMIC DNA]</scope>
    <source>
        <strain evidence="3 4">XCP</strain>
    </source>
</reference>
<dbReference type="PANTHER" id="PTHR36582:SF2">
    <property type="entry name" value="ANTITOXIN PARD"/>
    <property type="match status" value="1"/>
</dbReference>
<dbReference type="RefSeq" id="WP_110788559.1">
    <property type="nucleotide sequence ID" value="NZ_QKQS01000038.1"/>
</dbReference>
<comment type="similarity">
    <text evidence="1">Belongs to the ParD antitoxin family.</text>
</comment>
<evidence type="ECO:0000313" key="3">
    <source>
        <dbReference type="EMBL" id="PZA09212.1"/>
    </source>
</evidence>
<proteinExistence type="inferred from homology"/>
<dbReference type="GO" id="GO:0006355">
    <property type="term" value="P:regulation of DNA-templated transcription"/>
    <property type="evidence" value="ECO:0007669"/>
    <property type="project" value="InterPro"/>
</dbReference>
<name>A0A323U8S8_RHOPL</name>
<protein>
    <submittedName>
        <fullName evidence="3">Type II toxin-antitoxin system ParD family antitoxin</fullName>
    </submittedName>
</protein>
<dbReference type="PANTHER" id="PTHR36582">
    <property type="entry name" value="ANTITOXIN PARD"/>
    <property type="match status" value="1"/>
</dbReference>
<dbReference type="Proteomes" id="UP000248134">
    <property type="component" value="Unassembled WGS sequence"/>
</dbReference>
<dbReference type="NCBIfam" id="TIGR02606">
    <property type="entry name" value="antidote_CC2985"/>
    <property type="match status" value="1"/>
</dbReference>
<dbReference type="SUPFAM" id="SSF47598">
    <property type="entry name" value="Ribbon-helix-helix"/>
    <property type="match status" value="1"/>
</dbReference>
<organism evidence="3 4">
    <name type="scientific">Rhodopseudomonas palustris</name>
    <dbReference type="NCBI Taxonomy" id="1076"/>
    <lineage>
        <taxon>Bacteria</taxon>
        <taxon>Pseudomonadati</taxon>
        <taxon>Pseudomonadota</taxon>
        <taxon>Alphaproteobacteria</taxon>
        <taxon>Hyphomicrobiales</taxon>
        <taxon>Nitrobacteraceae</taxon>
        <taxon>Rhodopseudomonas</taxon>
    </lineage>
</organism>
<dbReference type="AlphaFoldDB" id="A0A323U8S8"/>
<dbReference type="OrthoDB" id="9815501at2"/>
<dbReference type="EMBL" id="QKQS01000038">
    <property type="protein sequence ID" value="PZA09212.1"/>
    <property type="molecule type" value="Genomic_DNA"/>
</dbReference>
<evidence type="ECO:0000256" key="1">
    <source>
        <dbReference type="ARBA" id="ARBA00008580"/>
    </source>
</evidence>
<sequence>MPTRHVNLTDEQDAFVEDIVRAGKYQDASEAIRDAVRGLQHRLRSDELRLELLRTQLKAGLDALDRGEFTEVEDADLDAALDDLAASDPR</sequence>
<evidence type="ECO:0000256" key="2">
    <source>
        <dbReference type="ARBA" id="ARBA00022649"/>
    </source>
</evidence>
<dbReference type="Gene3D" id="6.10.10.120">
    <property type="entry name" value="Antitoxin ParD1-like"/>
    <property type="match status" value="1"/>
</dbReference>